<evidence type="ECO:0000256" key="1">
    <source>
        <dbReference type="ARBA" id="ARBA00004479"/>
    </source>
</evidence>
<accession>C5L896</accession>
<keyword evidence="6 7" id="KW-0472">Membrane</keyword>
<keyword evidence="10" id="KW-1185">Reference proteome</keyword>
<feature type="transmembrane region" description="Helical" evidence="7">
    <location>
        <begin position="149"/>
        <end position="171"/>
    </location>
</feature>
<evidence type="ECO:0000256" key="4">
    <source>
        <dbReference type="ARBA" id="ARBA00022729"/>
    </source>
</evidence>
<dbReference type="InParanoid" id="C5L896"/>
<evidence type="ECO:0000256" key="3">
    <source>
        <dbReference type="ARBA" id="ARBA00022692"/>
    </source>
</evidence>
<dbReference type="OMA" id="FRYFWTH"/>
<dbReference type="Pfam" id="PF01105">
    <property type="entry name" value="EMP24_GP25L"/>
    <property type="match status" value="1"/>
</dbReference>
<dbReference type="InterPro" id="IPR009038">
    <property type="entry name" value="GOLD_dom"/>
</dbReference>
<proteinExistence type="inferred from homology"/>
<evidence type="ECO:0000256" key="6">
    <source>
        <dbReference type="ARBA" id="ARBA00023136"/>
    </source>
</evidence>
<organism evidence="10">
    <name type="scientific">Perkinsus marinus (strain ATCC 50983 / TXsc)</name>
    <dbReference type="NCBI Taxonomy" id="423536"/>
    <lineage>
        <taxon>Eukaryota</taxon>
        <taxon>Sar</taxon>
        <taxon>Alveolata</taxon>
        <taxon>Perkinsozoa</taxon>
        <taxon>Perkinsea</taxon>
        <taxon>Perkinsida</taxon>
        <taxon>Perkinsidae</taxon>
        <taxon>Perkinsus</taxon>
    </lineage>
</organism>
<keyword evidence="4" id="KW-0732">Signal</keyword>
<keyword evidence="5 7" id="KW-1133">Transmembrane helix</keyword>
<dbReference type="GO" id="GO:0016020">
    <property type="term" value="C:membrane"/>
    <property type="evidence" value="ECO:0007669"/>
    <property type="project" value="UniProtKB-SubCell"/>
</dbReference>
<dbReference type="AlphaFoldDB" id="C5L896"/>
<keyword evidence="3 7" id="KW-0812">Transmembrane</keyword>
<evidence type="ECO:0000256" key="5">
    <source>
        <dbReference type="ARBA" id="ARBA00022989"/>
    </source>
</evidence>
<dbReference type="OrthoDB" id="1929172at2759"/>
<evidence type="ECO:0000313" key="10">
    <source>
        <dbReference type="Proteomes" id="UP000007800"/>
    </source>
</evidence>
<dbReference type="InterPro" id="IPR015720">
    <property type="entry name" value="Emp24-like"/>
</dbReference>
<protein>
    <submittedName>
        <fullName evidence="9">Transmembrane emp24 domain-containing protein 3, putative</fullName>
    </submittedName>
</protein>
<evidence type="ECO:0000256" key="7">
    <source>
        <dbReference type="SAM" id="Phobius"/>
    </source>
</evidence>
<reference evidence="9 10" key="1">
    <citation type="submission" date="2008-07" db="EMBL/GenBank/DDBJ databases">
        <authorList>
            <person name="El-Sayed N."/>
            <person name="Caler E."/>
            <person name="Inman J."/>
            <person name="Amedeo P."/>
            <person name="Hass B."/>
            <person name="Wortman J."/>
        </authorList>
    </citation>
    <scope>NUCLEOTIDE SEQUENCE [LARGE SCALE GENOMIC DNA]</scope>
    <source>
        <strain evidence="10">ATCC 50983 / TXsc</strain>
    </source>
</reference>
<dbReference type="Proteomes" id="UP000007800">
    <property type="component" value="Unassembled WGS sequence"/>
</dbReference>
<dbReference type="PANTHER" id="PTHR22811">
    <property type="entry name" value="TRANSMEMBRANE EMP24 DOMAIN-CONTAINING PROTEIN"/>
    <property type="match status" value="1"/>
</dbReference>
<comment type="similarity">
    <text evidence="2">Belongs to the EMP24/GP25L family.</text>
</comment>
<sequence length="181" mass="21334">MMMTFTLEGSAVQEFTQDVEVAGQLFRGVLTSNSMWGKPDEVDFEIRDPEGNVFYEKKDTSECLFFEKTKLPGEYRLLITNMDWRERHQVTLGVMVGGSKTLKTEHITDLQEQVEVLDTILRDTQAESTYLWIRQKNHFERVQSTHSRVLWFFLLDFVVLAVAAWFQVYYVKSLLMDRRFI</sequence>
<dbReference type="EMBL" id="GG680063">
    <property type="protein sequence ID" value="EER07052.1"/>
    <property type="molecule type" value="Genomic_DNA"/>
</dbReference>
<dbReference type="RefSeq" id="XP_002775236.1">
    <property type="nucleotide sequence ID" value="XM_002775190.1"/>
</dbReference>
<feature type="domain" description="GOLD" evidence="8">
    <location>
        <begin position="2"/>
        <end position="176"/>
    </location>
</feature>
<evidence type="ECO:0000259" key="8">
    <source>
        <dbReference type="SMART" id="SM01190"/>
    </source>
</evidence>
<name>C5L896_PERM5</name>
<evidence type="ECO:0000313" key="9">
    <source>
        <dbReference type="EMBL" id="EER07052.1"/>
    </source>
</evidence>
<comment type="subcellular location">
    <subcellularLocation>
        <location evidence="1">Membrane</location>
        <topology evidence="1">Single-pass type I membrane protein</topology>
    </subcellularLocation>
</comment>
<gene>
    <name evidence="9" type="ORF">Pmar_PMAR015465</name>
</gene>
<evidence type="ECO:0000256" key="2">
    <source>
        <dbReference type="ARBA" id="ARBA00007104"/>
    </source>
</evidence>
<dbReference type="GeneID" id="9059435"/>
<dbReference type="SMART" id="SM01190">
    <property type="entry name" value="EMP24_GP25L"/>
    <property type="match status" value="1"/>
</dbReference>